<dbReference type="AlphaFoldDB" id="A0A1B8AIW4"/>
<evidence type="ECO:0000313" key="2">
    <source>
        <dbReference type="EMBL" id="OBS20296.1"/>
    </source>
</evidence>
<reference evidence="2 3" key="1">
    <citation type="submission" date="2016-06" db="EMBL/GenBank/DDBJ databases">
        <title>Living apart together: crosstalk between the core and supernumerary genomes in a fungal plant pathogen.</title>
        <authorList>
            <person name="Vanheule A."/>
            <person name="Audenaert K."/>
            <person name="Warris S."/>
            <person name="Van De Geest H."/>
            <person name="Schijlen E."/>
            <person name="Hofte M."/>
            <person name="De Saeger S."/>
            <person name="Haesaert G."/>
            <person name="Waalwijk C."/>
            <person name="Van Der Lee T."/>
        </authorList>
    </citation>
    <scope>NUCLEOTIDE SEQUENCE [LARGE SCALE GENOMIC DNA]</scope>
    <source>
        <strain evidence="2 3">2516</strain>
    </source>
</reference>
<keyword evidence="3" id="KW-1185">Reference proteome</keyword>
<accession>A0A1B8AIW4</accession>
<comment type="caution">
    <text evidence="2">The sequence shown here is derived from an EMBL/GenBank/DDBJ whole genome shotgun (WGS) entry which is preliminary data.</text>
</comment>
<feature type="compositionally biased region" description="Basic and acidic residues" evidence="1">
    <location>
        <begin position="156"/>
        <end position="166"/>
    </location>
</feature>
<evidence type="ECO:0000256" key="1">
    <source>
        <dbReference type="SAM" id="MobiDB-lite"/>
    </source>
</evidence>
<gene>
    <name evidence="2" type="ORF">FPOA_06673</name>
</gene>
<feature type="region of interest" description="Disordered" evidence="1">
    <location>
        <begin position="120"/>
        <end position="166"/>
    </location>
</feature>
<dbReference type="Proteomes" id="UP000091967">
    <property type="component" value="Unassembled WGS sequence"/>
</dbReference>
<name>A0A1B8AIW4_FUSPO</name>
<proteinExistence type="predicted"/>
<dbReference type="EMBL" id="LYXU01000003">
    <property type="protein sequence ID" value="OBS20296.1"/>
    <property type="molecule type" value="Genomic_DNA"/>
</dbReference>
<feature type="compositionally biased region" description="Low complexity" evidence="1">
    <location>
        <begin position="136"/>
        <end position="147"/>
    </location>
</feature>
<protein>
    <submittedName>
        <fullName evidence="2">Uncharacterized protein</fullName>
    </submittedName>
</protein>
<organism evidence="2 3">
    <name type="scientific">Fusarium poae</name>
    <dbReference type="NCBI Taxonomy" id="36050"/>
    <lineage>
        <taxon>Eukaryota</taxon>
        <taxon>Fungi</taxon>
        <taxon>Dikarya</taxon>
        <taxon>Ascomycota</taxon>
        <taxon>Pezizomycotina</taxon>
        <taxon>Sordariomycetes</taxon>
        <taxon>Hypocreomycetidae</taxon>
        <taxon>Hypocreales</taxon>
        <taxon>Nectriaceae</taxon>
        <taxon>Fusarium</taxon>
    </lineage>
</organism>
<evidence type="ECO:0000313" key="3">
    <source>
        <dbReference type="Proteomes" id="UP000091967"/>
    </source>
</evidence>
<sequence>MTLKRIPKMKGSIVASVAEYPGPLLLRPLVVVLLVDALAITWSTRCVTQLPRERRTSSVCGNESPAPSQAIPVASGISSFLAQFEEWPLQDMILKRITEGDKSTFQLQFEWGTGTCQPCSRRPITPPKKGNKRSLKTSLSGTTSSKSMWTSEEDETVYRMKQDQCS</sequence>